<keyword evidence="1" id="KW-0472">Membrane</keyword>
<dbReference type="EMBL" id="CP026113">
    <property type="protein sequence ID" value="AUT64431.1"/>
    <property type="molecule type" value="Genomic_DNA"/>
</dbReference>
<sequence length="84" mass="8902">MLAGRANMRRNLIKSLHSCAAIKGVATILIAALAMVMTGYRVETGTSALRGRLVEMSLWAKYAIAGKVCQSQRTVQHAPGTAAS</sequence>
<keyword evidence="1" id="KW-0812">Transmembrane</keyword>
<name>A0A2I8EYV4_9BURK</name>
<proteinExistence type="predicted"/>
<accession>A0A2I8EYV4</accession>
<protein>
    <submittedName>
        <fullName evidence="2">Uncharacterized protein</fullName>
    </submittedName>
</protein>
<gene>
    <name evidence="2" type="ORF">C2L65_32635</name>
</gene>
<keyword evidence="1" id="KW-1133">Transmembrane helix</keyword>
<feature type="transmembrane region" description="Helical" evidence="1">
    <location>
        <begin position="20"/>
        <end position="40"/>
    </location>
</feature>
<evidence type="ECO:0000256" key="1">
    <source>
        <dbReference type="SAM" id="Phobius"/>
    </source>
</evidence>
<dbReference type="KEGG" id="pter:C2L65_32635"/>
<reference evidence="2 3" key="1">
    <citation type="submission" date="2018-01" db="EMBL/GenBank/DDBJ databases">
        <title>Species boundaries and ecological features among Paraburkholderia terrae DSMZ17804T, P. hospita DSMZ17164T and P. caribensis DSMZ13236T.</title>
        <authorList>
            <person name="Pratama A.A."/>
        </authorList>
    </citation>
    <scope>NUCLEOTIDE SEQUENCE [LARGE SCALE GENOMIC DNA]</scope>
    <source>
        <strain evidence="2 3">DSM 17804</strain>
    </source>
</reference>
<organism evidence="2 3">
    <name type="scientific">Paraburkholderia terrae</name>
    <dbReference type="NCBI Taxonomy" id="311230"/>
    <lineage>
        <taxon>Bacteria</taxon>
        <taxon>Pseudomonadati</taxon>
        <taxon>Pseudomonadota</taxon>
        <taxon>Betaproteobacteria</taxon>
        <taxon>Burkholderiales</taxon>
        <taxon>Burkholderiaceae</taxon>
        <taxon>Paraburkholderia</taxon>
    </lineage>
</organism>
<dbReference type="AlphaFoldDB" id="A0A2I8EYV4"/>
<dbReference type="Proteomes" id="UP000243502">
    <property type="component" value="Chromosome 3"/>
</dbReference>
<evidence type="ECO:0000313" key="3">
    <source>
        <dbReference type="Proteomes" id="UP000243502"/>
    </source>
</evidence>
<evidence type="ECO:0000313" key="2">
    <source>
        <dbReference type="EMBL" id="AUT64431.1"/>
    </source>
</evidence>